<evidence type="ECO:0000313" key="4">
    <source>
        <dbReference type="EMBL" id="KAF2459503.1"/>
    </source>
</evidence>
<evidence type="ECO:0000256" key="1">
    <source>
        <dbReference type="ARBA" id="ARBA00022737"/>
    </source>
</evidence>
<dbReference type="SMART" id="SM00028">
    <property type="entry name" value="TPR"/>
    <property type="match status" value="12"/>
</dbReference>
<dbReference type="OrthoDB" id="421075at2759"/>
<keyword evidence="5" id="KW-1185">Reference proteome</keyword>
<reference evidence="4" key="1">
    <citation type="journal article" date="2020" name="Stud. Mycol.">
        <title>101 Dothideomycetes genomes: a test case for predicting lifestyles and emergence of pathogens.</title>
        <authorList>
            <person name="Haridas S."/>
            <person name="Albert R."/>
            <person name="Binder M."/>
            <person name="Bloem J."/>
            <person name="Labutti K."/>
            <person name="Salamov A."/>
            <person name="Andreopoulos B."/>
            <person name="Baker S."/>
            <person name="Barry K."/>
            <person name="Bills G."/>
            <person name="Bluhm B."/>
            <person name="Cannon C."/>
            <person name="Castanera R."/>
            <person name="Culley D."/>
            <person name="Daum C."/>
            <person name="Ezra D."/>
            <person name="Gonzalez J."/>
            <person name="Henrissat B."/>
            <person name="Kuo A."/>
            <person name="Liang C."/>
            <person name="Lipzen A."/>
            <person name="Lutzoni F."/>
            <person name="Magnuson J."/>
            <person name="Mondo S."/>
            <person name="Nolan M."/>
            <person name="Ohm R."/>
            <person name="Pangilinan J."/>
            <person name="Park H.-J."/>
            <person name="Ramirez L."/>
            <person name="Alfaro M."/>
            <person name="Sun H."/>
            <person name="Tritt A."/>
            <person name="Yoshinaga Y."/>
            <person name="Zwiers L.-H."/>
            <person name="Turgeon B."/>
            <person name="Goodwin S."/>
            <person name="Spatafora J."/>
            <person name="Crous P."/>
            <person name="Grigoriev I."/>
        </authorList>
    </citation>
    <scope>NUCLEOTIDE SEQUENCE</scope>
    <source>
        <strain evidence="4">ATCC 16933</strain>
    </source>
</reference>
<dbReference type="PANTHER" id="PTHR15704">
    <property type="entry name" value="SUPERKILLER 3 PROTEIN-RELATED"/>
    <property type="match status" value="1"/>
</dbReference>
<dbReference type="InterPro" id="IPR019734">
    <property type="entry name" value="TPR_rpt"/>
</dbReference>
<organism evidence="4 5">
    <name type="scientific">Lineolata rhizophorae</name>
    <dbReference type="NCBI Taxonomy" id="578093"/>
    <lineage>
        <taxon>Eukaryota</taxon>
        <taxon>Fungi</taxon>
        <taxon>Dikarya</taxon>
        <taxon>Ascomycota</taxon>
        <taxon>Pezizomycotina</taxon>
        <taxon>Dothideomycetes</taxon>
        <taxon>Dothideomycetes incertae sedis</taxon>
        <taxon>Lineolatales</taxon>
        <taxon>Lineolataceae</taxon>
        <taxon>Lineolata</taxon>
    </lineage>
</organism>
<dbReference type="SUPFAM" id="SSF48452">
    <property type="entry name" value="TPR-like"/>
    <property type="match status" value="4"/>
</dbReference>
<dbReference type="Proteomes" id="UP000799766">
    <property type="component" value="Unassembled WGS sequence"/>
</dbReference>
<gene>
    <name evidence="4" type="ORF">BDY21DRAFT_338409</name>
</gene>
<evidence type="ECO:0000256" key="3">
    <source>
        <dbReference type="PROSITE-ProRule" id="PRU00339"/>
    </source>
</evidence>
<feature type="repeat" description="TPR" evidence="3">
    <location>
        <begin position="37"/>
        <end position="70"/>
    </location>
</feature>
<evidence type="ECO:0008006" key="6">
    <source>
        <dbReference type="Google" id="ProtNLM"/>
    </source>
</evidence>
<feature type="repeat" description="TPR" evidence="3">
    <location>
        <begin position="1001"/>
        <end position="1034"/>
    </location>
</feature>
<dbReference type="GO" id="GO:0006401">
    <property type="term" value="P:RNA catabolic process"/>
    <property type="evidence" value="ECO:0007669"/>
    <property type="project" value="InterPro"/>
</dbReference>
<dbReference type="GO" id="GO:0055087">
    <property type="term" value="C:Ski complex"/>
    <property type="evidence" value="ECO:0007669"/>
    <property type="project" value="InterPro"/>
</dbReference>
<protein>
    <recommendedName>
        <fullName evidence="6">Translation repressor/antiviral protein Ski3</fullName>
    </recommendedName>
</protein>
<evidence type="ECO:0000313" key="5">
    <source>
        <dbReference type="Proteomes" id="UP000799766"/>
    </source>
</evidence>
<dbReference type="InterPro" id="IPR039226">
    <property type="entry name" value="Ski3/TTC37"/>
</dbReference>
<dbReference type="InterPro" id="IPR011990">
    <property type="entry name" value="TPR-like_helical_dom_sf"/>
</dbReference>
<accession>A0A6A6P7U6</accession>
<feature type="repeat" description="TPR" evidence="3">
    <location>
        <begin position="650"/>
        <end position="683"/>
    </location>
</feature>
<keyword evidence="1" id="KW-0677">Repeat</keyword>
<dbReference type="Pfam" id="PF13432">
    <property type="entry name" value="TPR_16"/>
    <property type="match status" value="1"/>
</dbReference>
<dbReference type="Pfam" id="PF14559">
    <property type="entry name" value="TPR_19"/>
    <property type="match status" value="2"/>
</dbReference>
<evidence type="ECO:0000256" key="2">
    <source>
        <dbReference type="ARBA" id="ARBA00022803"/>
    </source>
</evidence>
<dbReference type="Pfam" id="PF18833">
    <property type="entry name" value="TPR_22"/>
    <property type="match status" value="1"/>
</dbReference>
<proteinExistence type="predicted"/>
<dbReference type="PANTHER" id="PTHR15704:SF7">
    <property type="entry name" value="SUPERKILLER COMPLEX PROTEIN 3"/>
    <property type="match status" value="1"/>
</dbReference>
<feature type="repeat" description="TPR" evidence="3">
    <location>
        <begin position="454"/>
        <end position="487"/>
    </location>
</feature>
<dbReference type="InterPro" id="IPR040962">
    <property type="entry name" value="TPR_22"/>
</dbReference>
<dbReference type="EMBL" id="MU001675">
    <property type="protein sequence ID" value="KAF2459503.1"/>
    <property type="molecule type" value="Genomic_DNA"/>
</dbReference>
<keyword evidence="2 3" id="KW-0802">TPR repeat</keyword>
<name>A0A6A6P7U6_9PEZI</name>
<dbReference type="PROSITE" id="PS50005">
    <property type="entry name" value="TPR"/>
    <property type="match status" value="4"/>
</dbReference>
<sequence>MSVKASLKAAKAALDAKNYDETISQAEKVLTADAENYFACLFLGRALDQKGRQDEAANAYERATKIKPDDDQAWQGLRSVYEKQGAKNVSKYVFVSMRLAEIFAEKEDLHRCQVAVDNLLSFASNHGTRTDQKRALEFQLPSSPIFSFLEGRLPNPSYTYIKVADIIETEEKEKINREIGNRRTRIGARVTQVTTEVKREVILDSPLEKIYQSIIDWTPDDDVRIQYSEKLLQRFYDTLVLTPLHQKGSVKDGQERSARDNLLDAVKGAVILKRPFELAWKICLEWQDAESFAEWSPYDIQTYLSLFSESGLAKVLRGYLGTELSPFPKLLDQMKEEVSEGKTDVNKDDSLSNADRLLLMTDGLEAAKESPLAHRLMANYYLHLEEYDSAANVGRQGVQLLAGEAHKSGLDFQHSKDAMNSTLATALIYHQSPKNHPEAKSIFESILKRKSTFSAALIGIGLILEQEQEFPKALDFLTRALARDPENSRVAAEAAWCKSLNGQYAEALDELQDALARMDPADSTTRDLRSQTHYRIGQTMWKLDPSRANRKDRHGPYASFLAAIKTNANFAPAYTSLGIFYEDYARDRKRSRQCFQKAFELSPAEVVAAERLARHFADRGEWDIVELLAQRVVDYGHVRPPPGSKEKGISWPYSALGVVQMNKQEYNKSVISFLSALRIDPDDYHSYVGLGESYHNSGRYNSAARSLKLAQEILSRKEQDKRPTSPMSGKPERWFTEYMLANVNREMGEYQEAIRGYRKVLLERNEEFGVSIALLQTLVEEAWRNVETGFYGRAVDSVNVAIAVATDISKFRPEAFNLWKALGDACSILSWVQRKIDILPLQEVKTLLGSGIETKELNILSEIDGIGERALAHLVPADDEGTMDAMHLGVSRCLHAALLAQKRAIFASTNEIHAQAVAWFNLGWTEYRAYTAIEQPIEESRSVKPRRKFLTASMRCFKRAIELEAGNSEFWDALGVTTTLLNPRVAQHSFIRSLHLNERSARTWTNLGTLYLQQNDLELAHTAFARGQSSDPDYAHAWLGQGLVNLLWGESKEALSHFTHAFEISDASSLVVKRQFGFSAFDHLISSPPASSLKDNITNVIQPLFALQRLYYQTPANIPARHLAALFFERVGNHDHAIEALEIVCTAVEAEYEDLELSRDLIRFAQAKSDLARNRLAVRDYAAAAEDTETALDLMSTDDGTDGFSRPSDRDTVSKVRLSARLTAGLSHYYLGDMSQAISDFRSALEESGSAPDVICMLAEVLWATGKETEKGVAREQLFGAIEQHSTHVGAMILLGAMSALDADSETMEAVREDLHSARTQPGLDTRELRRVEVVLDAMAALSSDDPAIVKANVHNEVATSIVLAPGKPHGWAQLAAESEEPFAAQMALRTAEKSVPPHGPLSAAKLAKALAGTDCVADALRAVVLAPWLKDGWESVAERLE</sequence>
<dbReference type="Gene3D" id="1.25.40.10">
    <property type="entry name" value="Tetratricopeptide repeat domain"/>
    <property type="match status" value="6"/>
</dbReference>